<feature type="transmembrane region" description="Helical" evidence="1">
    <location>
        <begin position="295"/>
        <end position="316"/>
    </location>
</feature>
<feature type="transmembrane region" description="Helical" evidence="1">
    <location>
        <begin position="266"/>
        <end position="288"/>
    </location>
</feature>
<feature type="transmembrane region" description="Helical" evidence="1">
    <location>
        <begin position="174"/>
        <end position="203"/>
    </location>
</feature>
<keyword evidence="1" id="KW-1133">Transmembrane helix</keyword>
<geneLocation type="plasmid" evidence="2 3">
    <name>unnamedB</name>
</geneLocation>
<dbReference type="Proteomes" id="UP001214094">
    <property type="component" value="Plasmid unnamedB"/>
</dbReference>
<feature type="transmembrane region" description="Helical" evidence="1">
    <location>
        <begin position="435"/>
        <end position="453"/>
    </location>
</feature>
<feature type="transmembrane region" description="Helical" evidence="1">
    <location>
        <begin position="142"/>
        <end position="162"/>
    </location>
</feature>
<feature type="transmembrane region" description="Helical" evidence="1">
    <location>
        <begin position="354"/>
        <end position="371"/>
    </location>
</feature>
<evidence type="ECO:0000313" key="3">
    <source>
        <dbReference type="Proteomes" id="UP001214094"/>
    </source>
</evidence>
<sequence>MSLVVGETSVARVDERWSATGYWLICIFIVGLLIGFDLSGERIHNADIDDSLRGLQIKAFLEDGGWLRPAIPRILMPEPYISPWSRIVDLPYMLIAFSLQSALGAEDALAVAFQVWPAVMAVFFTIGVVGVLSRIAPREGELSPGMLCAVLVLMAFAIWEFSPGRIDHHNLQMVLLLTLIYGVGRFDRMGGAVVAISATISLLVGLETLPVIALVLGALALAWAAGLDGTRTMLASTAITCLVAVPILTFLVIGPSGFWRVENDAFSAPFAFALLGFGAIATVTLWLVPEASSAAFKFGLLATAGSMLSAVLLFAYPQLLAGPYAAIDDLARIYWFDRIDQEKSALEFFRTGDYGSLALLGIFSCVLAVSLQRALNAPRTANPQFAIIYAVAAALLLTALVSNRYLRFSAAVVPLLLPAAASVTREDSQVAVRRLAAFGGMAVVMATSFYFVVPFERKTTDAFDHLLWNDCKGADFSLLATLPPGQVMTPPALGLEIARRSQDSLTVSSVPFHRAAPAIGRVLRAFMSSSNNERNALLAGFDYLAVCRAPLGLVGSEKMPLFDAIMTGSAGPGLHPVSSVKQSDLIVLRIEK</sequence>
<keyword evidence="1" id="KW-0472">Membrane</keyword>
<keyword evidence="2" id="KW-0614">Plasmid</keyword>
<feature type="transmembrane region" description="Helical" evidence="1">
    <location>
        <begin position="234"/>
        <end position="254"/>
    </location>
</feature>
<dbReference type="GeneID" id="29523268"/>
<dbReference type="EMBL" id="CP121310">
    <property type="protein sequence ID" value="WFP94495.1"/>
    <property type="molecule type" value="Genomic_DNA"/>
</dbReference>
<organism evidence="2 3">
    <name type="scientific">Ensifer adhaerens</name>
    <name type="common">Sinorhizobium morelense</name>
    <dbReference type="NCBI Taxonomy" id="106592"/>
    <lineage>
        <taxon>Bacteria</taxon>
        <taxon>Pseudomonadati</taxon>
        <taxon>Pseudomonadota</taxon>
        <taxon>Alphaproteobacteria</taxon>
        <taxon>Hyphomicrobiales</taxon>
        <taxon>Rhizobiaceae</taxon>
        <taxon>Sinorhizobium/Ensifer group</taxon>
        <taxon>Ensifer</taxon>
    </lineage>
</organism>
<evidence type="ECO:0000313" key="2">
    <source>
        <dbReference type="EMBL" id="WFP94495.1"/>
    </source>
</evidence>
<name>A0ABY8HSS7_ENSAD</name>
<keyword evidence="3" id="KW-1185">Reference proteome</keyword>
<feature type="transmembrane region" description="Helical" evidence="1">
    <location>
        <begin position="209"/>
        <end position="227"/>
    </location>
</feature>
<keyword evidence="1" id="KW-0812">Transmembrane</keyword>
<gene>
    <name evidence="2" type="ORF">P4B07_32330</name>
</gene>
<protein>
    <submittedName>
        <fullName evidence="2">Uncharacterized protein</fullName>
    </submittedName>
</protein>
<reference evidence="2 3" key="1">
    <citation type="submission" date="2023-03" db="EMBL/GenBank/DDBJ databases">
        <title>Comparative genome and transcriptome analysis combination mining strategies for increasing vitamin B12 production of Ensifer adhaerens strain.</title>
        <authorList>
            <person name="Yongheng L."/>
        </authorList>
    </citation>
    <scope>NUCLEOTIDE SEQUENCE [LARGE SCALE GENOMIC DNA]</scope>
    <source>
        <strain evidence="2 3">Casida A-T305</strain>
        <plasmid evidence="2 3">unnamedB</plasmid>
    </source>
</reference>
<proteinExistence type="predicted"/>
<feature type="transmembrane region" description="Helical" evidence="1">
    <location>
        <begin position="20"/>
        <end position="38"/>
    </location>
</feature>
<feature type="transmembrane region" description="Helical" evidence="1">
    <location>
        <begin position="115"/>
        <end position="136"/>
    </location>
</feature>
<evidence type="ECO:0000256" key="1">
    <source>
        <dbReference type="SAM" id="Phobius"/>
    </source>
</evidence>
<dbReference type="RefSeq" id="WP_034796382.1">
    <property type="nucleotide sequence ID" value="NZ_CP015882.1"/>
</dbReference>
<accession>A0ABY8HSS7</accession>
<feature type="transmembrane region" description="Helical" evidence="1">
    <location>
        <begin position="383"/>
        <end position="400"/>
    </location>
</feature>